<evidence type="ECO:0000256" key="1">
    <source>
        <dbReference type="ARBA" id="ARBA00022603"/>
    </source>
</evidence>
<dbReference type="OrthoDB" id="10250660at2759"/>
<reference evidence="6 7" key="1">
    <citation type="journal article" date="2010" name="Science">
        <title>Genomic analysis of organismal complexity in the multicellular green alga Volvox carteri.</title>
        <authorList>
            <person name="Prochnik S.E."/>
            <person name="Umen J."/>
            <person name="Nedelcu A.M."/>
            <person name="Hallmann A."/>
            <person name="Miller S.M."/>
            <person name="Nishii I."/>
            <person name="Ferris P."/>
            <person name="Kuo A."/>
            <person name="Mitros T."/>
            <person name="Fritz-Laylin L.K."/>
            <person name="Hellsten U."/>
            <person name="Chapman J."/>
            <person name="Simakov O."/>
            <person name="Rensing S.A."/>
            <person name="Terry A."/>
            <person name="Pangilinan J."/>
            <person name="Kapitonov V."/>
            <person name="Jurka J."/>
            <person name="Salamov A."/>
            <person name="Shapiro H."/>
            <person name="Schmutz J."/>
            <person name="Grimwood J."/>
            <person name="Lindquist E."/>
            <person name="Lucas S."/>
            <person name="Grigoriev I.V."/>
            <person name="Schmitt R."/>
            <person name="Kirk D."/>
            <person name="Rokhsar D.S."/>
        </authorList>
    </citation>
    <scope>NUCLEOTIDE SEQUENCE [LARGE SCALE GENOMIC DNA]</scope>
    <source>
        <strain evidence="7">f. Nagariensis / Eve</strain>
    </source>
</reference>
<dbReference type="GO" id="GO:0001510">
    <property type="term" value="P:RNA methylation"/>
    <property type="evidence" value="ECO:0007669"/>
    <property type="project" value="UniProtKB-ARBA"/>
</dbReference>
<feature type="binding site" evidence="4">
    <location>
        <position position="54"/>
    </location>
    <ligand>
        <name>S-adenosyl-L-methionine</name>
        <dbReference type="ChEBI" id="CHEBI:59789"/>
    </ligand>
</feature>
<feature type="binding site" evidence="4">
    <location>
        <position position="124"/>
    </location>
    <ligand>
        <name>S-adenosyl-L-methionine</name>
        <dbReference type="ChEBI" id="CHEBI:59789"/>
    </ligand>
</feature>
<dbReference type="InterPro" id="IPR030390">
    <property type="entry name" value="MeTrfase_TrmA_AS"/>
</dbReference>
<keyword evidence="1 4" id="KW-0489">Methyltransferase</keyword>
<keyword evidence="2 4" id="KW-0808">Transferase</keyword>
<dbReference type="PANTHER" id="PTHR11061">
    <property type="entry name" value="RNA M5U METHYLTRANSFERASE"/>
    <property type="match status" value="1"/>
</dbReference>
<dbReference type="PROSITE" id="PS01230">
    <property type="entry name" value="TRMA_1"/>
    <property type="match status" value="1"/>
</dbReference>
<dbReference type="GO" id="GO:0006396">
    <property type="term" value="P:RNA processing"/>
    <property type="evidence" value="ECO:0007669"/>
    <property type="project" value="InterPro"/>
</dbReference>
<dbReference type="InterPro" id="IPR010280">
    <property type="entry name" value="U5_MeTrfase_fam"/>
</dbReference>
<dbReference type="InParanoid" id="D8TW39"/>
<dbReference type="EMBL" id="GL378340">
    <property type="protein sequence ID" value="EFJ48302.1"/>
    <property type="molecule type" value="Genomic_DNA"/>
</dbReference>
<dbReference type="Pfam" id="PF05958">
    <property type="entry name" value="tRNA_U5-meth_tr"/>
    <property type="match status" value="1"/>
</dbReference>
<keyword evidence="3 4" id="KW-0949">S-adenosyl-L-methionine</keyword>
<dbReference type="STRING" id="3068.D8TW39"/>
<proteinExistence type="inferred from homology"/>
<evidence type="ECO:0000256" key="2">
    <source>
        <dbReference type="ARBA" id="ARBA00022679"/>
    </source>
</evidence>
<feature type="binding site" evidence="4">
    <location>
        <position position="75"/>
    </location>
    <ligand>
        <name>S-adenosyl-L-methionine</name>
        <dbReference type="ChEBI" id="CHEBI:59789"/>
    </ligand>
</feature>
<dbReference type="eggNOG" id="KOG2187">
    <property type="taxonomic scope" value="Eukaryota"/>
</dbReference>
<feature type="active site" description="Nucleophile" evidence="4">
    <location>
        <position position="151"/>
    </location>
</feature>
<feature type="binding site" evidence="4">
    <location>
        <position position="23"/>
    </location>
    <ligand>
        <name>S-adenosyl-L-methionine</name>
        <dbReference type="ChEBI" id="CHEBI:59789"/>
    </ligand>
</feature>
<dbReference type="Proteomes" id="UP000001058">
    <property type="component" value="Unassembled WGS sequence"/>
</dbReference>
<dbReference type="PROSITE" id="PS51687">
    <property type="entry name" value="SAM_MT_RNA_M5U"/>
    <property type="match status" value="1"/>
</dbReference>
<dbReference type="RefSeq" id="XP_002950556.1">
    <property type="nucleotide sequence ID" value="XM_002950510.1"/>
</dbReference>
<name>D8TW39_VOLCA</name>
<organism evidence="7">
    <name type="scientific">Volvox carteri f. nagariensis</name>
    <dbReference type="NCBI Taxonomy" id="3068"/>
    <lineage>
        <taxon>Eukaryota</taxon>
        <taxon>Viridiplantae</taxon>
        <taxon>Chlorophyta</taxon>
        <taxon>core chlorophytes</taxon>
        <taxon>Chlorophyceae</taxon>
        <taxon>CS clade</taxon>
        <taxon>Chlamydomonadales</taxon>
        <taxon>Volvocaceae</taxon>
        <taxon>Volvox</taxon>
    </lineage>
</organism>
<evidence type="ECO:0008006" key="8">
    <source>
        <dbReference type="Google" id="ProtNLM"/>
    </source>
</evidence>
<comment type="similarity">
    <text evidence="4">Belongs to the class I-like SAM-binding methyltransferase superfamily. RNA M5U methyltransferase family.</text>
</comment>
<evidence type="ECO:0000313" key="7">
    <source>
        <dbReference type="Proteomes" id="UP000001058"/>
    </source>
</evidence>
<dbReference type="GeneID" id="9617861"/>
<gene>
    <name evidence="6" type="ORF">VOLCADRAFT_60616</name>
</gene>
<feature type="non-terminal residue" evidence="6">
    <location>
        <position position="1"/>
    </location>
</feature>
<dbReference type="PANTHER" id="PTHR11061:SF30">
    <property type="entry name" value="TRNA (URACIL(54)-C(5))-METHYLTRANSFERASE"/>
    <property type="match status" value="1"/>
</dbReference>
<evidence type="ECO:0000256" key="3">
    <source>
        <dbReference type="ARBA" id="ARBA00022691"/>
    </source>
</evidence>
<dbReference type="GO" id="GO:0008757">
    <property type="term" value="F:S-adenosylmethionine-dependent methyltransferase activity"/>
    <property type="evidence" value="ECO:0007669"/>
    <property type="project" value="UniProtKB-ARBA"/>
</dbReference>
<keyword evidence="7" id="KW-1185">Reference proteome</keyword>
<dbReference type="FunFam" id="3.40.50.150:FF:000009">
    <property type="entry name" value="23S rRNA (Uracil(1939)-C(5))-methyltransferase RlmD"/>
    <property type="match status" value="1"/>
</dbReference>
<evidence type="ECO:0000256" key="5">
    <source>
        <dbReference type="PROSITE-ProRule" id="PRU10015"/>
    </source>
</evidence>
<dbReference type="Gene3D" id="3.40.50.150">
    <property type="entry name" value="Vaccinia Virus protein VP39"/>
    <property type="match status" value="1"/>
</dbReference>
<dbReference type="KEGG" id="vcn:VOLCADRAFT_60616"/>
<dbReference type="SUPFAM" id="SSF53335">
    <property type="entry name" value="S-adenosyl-L-methionine-dependent methyltransferases"/>
    <property type="match status" value="1"/>
</dbReference>
<accession>D8TW39</accession>
<dbReference type="InterPro" id="IPR029063">
    <property type="entry name" value="SAM-dependent_MTases_sf"/>
</dbReference>
<evidence type="ECO:0000313" key="6">
    <source>
        <dbReference type="EMBL" id="EFJ48302.1"/>
    </source>
</evidence>
<sequence>GTPYIHDVLGGLKFRISPGSFFQTNTRQAEVLYDVVRRAAGLRPGAVDTVLDLYCGTGTIGLSLAGECRRVLGVEVLESAIEDARANAALNAISNVEFLCADAPAAAAAASPTAVTTPDVVIVDPARGGLTLDAASFLSRCGARRVVYVSCNVATQARDLDRLCNGSGAPFRLVSVQPVDMFPHTDHVETVAVLDRKELTTAAAAM</sequence>
<evidence type="ECO:0000256" key="4">
    <source>
        <dbReference type="PROSITE-ProRule" id="PRU01024"/>
    </source>
</evidence>
<dbReference type="PROSITE" id="PS01231">
    <property type="entry name" value="TRMA_2"/>
    <property type="match status" value="1"/>
</dbReference>
<dbReference type="InterPro" id="IPR030391">
    <property type="entry name" value="MeTrfase_TrmA_CS"/>
</dbReference>
<dbReference type="CDD" id="cd02440">
    <property type="entry name" value="AdoMet_MTases"/>
    <property type="match status" value="1"/>
</dbReference>
<dbReference type="GO" id="GO:0008173">
    <property type="term" value="F:RNA methyltransferase activity"/>
    <property type="evidence" value="ECO:0007669"/>
    <property type="project" value="InterPro"/>
</dbReference>
<protein>
    <recommendedName>
        <fullName evidence="8">Methyltransferase domain-containing protein</fullName>
    </recommendedName>
</protein>
<dbReference type="AlphaFoldDB" id="D8TW39"/>
<feature type="active site" evidence="5">
    <location>
        <position position="151"/>
    </location>
</feature>